<dbReference type="Proteomes" id="UP001552479">
    <property type="component" value="Unassembled WGS sequence"/>
</dbReference>
<feature type="chain" id="PRO_5046475527" description="Secreted protein" evidence="1">
    <location>
        <begin position="26"/>
        <end position="77"/>
    </location>
</feature>
<protein>
    <recommendedName>
        <fullName evidence="4">Secreted protein</fullName>
    </recommendedName>
</protein>
<proteinExistence type="predicted"/>
<name>A0ABV3IV81_9ACTN</name>
<reference evidence="2 3" key="1">
    <citation type="submission" date="2024-06" db="EMBL/GenBank/DDBJ databases">
        <title>The Natural Products Discovery Center: Release of the First 8490 Sequenced Strains for Exploring Actinobacteria Biosynthetic Diversity.</title>
        <authorList>
            <person name="Kalkreuter E."/>
            <person name="Kautsar S.A."/>
            <person name="Yang D."/>
            <person name="Bader C.D."/>
            <person name="Teijaro C.N."/>
            <person name="Fluegel L."/>
            <person name="Davis C.M."/>
            <person name="Simpson J.R."/>
            <person name="Lauterbach L."/>
            <person name="Steele A.D."/>
            <person name="Gui C."/>
            <person name="Meng S."/>
            <person name="Li G."/>
            <person name="Viehrig K."/>
            <person name="Ye F."/>
            <person name="Su P."/>
            <person name="Kiefer A.F."/>
            <person name="Nichols A."/>
            <person name="Cepeda A.J."/>
            <person name="Yan W."/>
            <person name="Fan B."/>
            <person name="Jiang Y."/>
            <person name="Adhikari A."/>
            <person name="Zheng C.-J."/>
            <person name="Schuster L."/>
            <person name="Cowan T.M."/>
            <person name="Smanski M.J."/>
            <person name="Chevrette M.G."/>
            <person name="De Carvalho L.P.S."/>
            <person name="Shen B."/>
        </authorList>
    </citation>
    <scope>NUCLEOTIDE SEQUENCE [LARGE SCALE GENOMIC DNA]</scope>
    <source>
        <strain evidence="2 3">NPDC053791</strain>
    </source>
</reference>
<organism evidence="2 3">
    <name type="scientific">Streptomyces roseoverticillatus</name>
    <dbReference type="NCBI Taxonomy" id="66429"/>
    <lineage>
        <taxon>Bacteria</taxon>
        <taxon>Bacillati</taxon>
        <taxon>Actinomycetota</taxon>
        <taxon>Actinomycetes</taxon>
        <taxon>Kitasatosporales</taxon>
        <taxon>Streptomycetaceae</taxon>
        <taxon>Streptomyces</taxon>
    </lineage>
</organism>
<gene>
    <name evidence="2" type="ORF">AB0L03_14450</name>
</gene>
<keyword evidence="1" id="KW-0732">Signal</keyword>
<accession>A0ABV3IV81</accession>
<evidence type="ECO:0000313" key="2">
    <source>
        <dbReference type="EMBL" id="MEV4924024.1"/>
    </source>
</evidence>
<feature type="signal peptide" evidence="1">
    <location>
        <begin position="1"/>
        <end position="25"/>
    </location>
</feature>
<evidence type="ECO:0000256" key="1">
    <source>
        <dbReference type="SAM" id="SignalP"/>
    </source>
</evidence>
<comment type="caution">
    <text evidence="2">The sequence shown here is derived from an EMBL/GenBank/DDBJ whole genome shotgun (WGS) entry which is preliminary data.</text>
</comment>
<dbReference type="RefSeq" id="WP_359094007.1">
    <property type="nucleotide sequence ID" value="NZ_JBEZGT010000001.1"/>
</dbReference>
<evidence type="ECO:0008006" key="4">
    <source>
        <dbReference type="Google" id="ProtNLM"/>
    </source>
</evidence>
<keyword evidence="3" id="KW-1185">Reference proteome</keyword>
<sequence length="77" mass="7550">MLRRLCVVAATCVVLGLATAGTASAVELPISLTDLIGPGATIEVPPKLGDKLPGIGEVADDIALGAGSLIDGPDEAV</sequence>
<evidence type="ECO:0000313" key="3">
    <source>
        <dbReference type="Proteomes" id="UP001552479"/>
    </source>
</evidence>
<dbReference type="EMBL" id="JBFASG010000011">
    <property type="protein sequence ID" value="MEV4924024.1"/>
    <property type="molecule type" value="Genomic_DNA"/>
</dbReference>